<evidence type="ECO:0000256" key="1">
    <source>
        <dbReference type="SAM" id="Phobius"/>
    </source>
</evidence>
<name>A0ABR8NY50_9GAMM</name>
<dbReference type="Proteomes" id="UP000604161">
    <property type="component" value="Unassembled WGS sequence"/>
</dbReference>
<keyword evidence="1" id="KW-1133">Transmembrane helix</keyword>
<proteinExistence type="predicted"/>
<keyword evidence="1" id="KW-0472">Membrane</keyword>
<feature type="transmembrane region" description="Helical" evidence="1">
    <location>
        <begin position="6"/>
        <end position="29"/>
    </location>
</feature>
<dbReference type="RefSeq" id="WP_191594317.1">
    <property type="nucleotide sequence ID" value="NZ_JACYFC010000002.1"/>
</dbReference>
<evidence type="ECO:0000313" key="3">
    <source>
        <dbReference type="Proteomes" id="UP000604161"/>
    </source>
</evidence>
<sequence>MSKKHVMFFYYFIFVINTYNQLLVARLHYSVKTSGQKKQLPANHWQLFLYAN</sequence>
<evidence type="ECO:0000313" key="2">
    <source>
        <dbReference type="EMBL" id="MBD5770956.1"/>
    </source>
</evidence>
<protein>
    <submittedName>
        <fullName evidence="2">Uncharacterized protein</fullName>
    </submittedName>
</protein>
<gene>
    <name evidence="2" type="ORF">IF202_07810</name>
</gene>
<keyword evidence="3" id="KW-1185">Reference proteome</keyword>
<accession>A0ABR8NY50</accession>
<reference evidence="2 3" key="1">
    <citation type="submission" date="2020-09" db="EMBL/GenBank/DDBJ databases">
        <title>Marinomonas sp. nov., isolated from the cysticercosis algae of Qingdao, China.</title>
        <authorList>
            <person name="Sun X."/>
        </authorList>
    </citation>
    <scope>NUCLEOTIDE SEQUENCE [LARGE SCALE GENOMIC DNA]</scope>
    <source>
        <strain evidence="2 3">SM2066</strain>
    </source>
</reference>
<comment type="caution">
    <text evidence="2">The sequence shown here is derived from an EMBL/GenBank/DDBJ whole genome shotgun (WGS) entry which is preliminary data.</text>
</comment>
<dbReference type="EMBL" id="JACYFC010000002">
    <property type="protein sequence ID" value="MBD5770956.1"/>
    <property type="molecule type" value="Genomic_DNA"/>
</dbReference>
<organism evidence="2 3">
    <name type="scientific">Marinomonas colpomeniae</name>
    <dbReference type="NCBI Taxonomy" id="2774408"/>
    <lineage>
        <taxon>Bacteria</taxon>
        <taxon>Pseudomonadati</taxon>
        <taxon>Pseudomonadota</taxon>
        <taxon>Gammaproteobacteria</taxon>
        <taxon>Oceanospirillales</taxon>
        <taxon>Oceanospirillaceae</taxon>
        <taxon>Marinomonas</taxon>
    </lineage>
</organism>
<keyword evidence="1" id="KW-0812">Transmembrane</keyword>